<keyword evidence="2" id="KW-1185">Reference proteome</keyword>
<name>A0A9Q3BSH5_9BASI</name>
<accession>A0A9Q3BSH5</accession>
<sequence length="97" mass="11207">MEARWLLTNRNNSTHLADPNFITSPTMFPILARSCPTEFDPEEENCRKELLNQNELDSSKIHNIRWLGHPKASDKSHGTLLLHSLTDNWSLCYSREA</sequence>
<dbReference type="AlphaFoldDB" id="A0A9Q3BSH5"/>
<gene>
    <name evidence="1" type="ORF">O181_009776</name>
</gene>
<dbReference type="EMBL" id="AVOT02002348">
    <property type="protein sequence ID" value="MBW0470061.1"/>
    <property type="molecule type" value="Genomic_DNA"/>
</dbReference>
<comment type="caution">
    <text evidence="1">The sequence shown here is derived from an EMBL/GenBank/DDBJ whole genome shotgun (WGS) entry which is preliminary data.</text>
</comment>
<dbReference type="OrthoDB" id="2506424at2759"/>
<organism evidence="1 2">
    <name type="scientific">Austropuccinia psidii MF-1</name>
    <dbReference type="NCBI Taxonomy" id="1389203"/>
    <lineage>
        <taxon>Eukaryota</taxon>
        <taxon>Fungi</taxon>
        <taxon>Dikarya</taxon>
        <taxon>Basidiomycota</taxon>
        <taxon>Pucciniomycotina</taxon>
        <taxon>Pucciniomycetes</taxon>
        <taxon>Pucciniales</taxon>
        <taxon>Sphaerophragmiaceae</taxon>
        <taxon>Austropuccinia</taxon>
    </lineage>
</organism>
<proteinExistence type="predicted"/>
<reference evidence="1" key="1">
    <citation type="submission" date="2021-03" db="EMBL/GenBank/DDBJ databases">
        <title>Draft genome sequence of rust myrtle Austropuccinia psidii MF-1, a brazilian biotype.</title>
        <authorList>
            <person name="Quecine M.C."/>
            <person name="Pachon D.M.R."/>
            <person name="Bonatelli M.L."/>
            <person name="Correr F.H."/>
            <person name="Franceschini L.M."/>
            <person name="Leite T.F."/>
            <person name="Margarido G.R.A."/>
            <person name="Almeida C.A."/>
            <person name="Ferrarezi J.A."/>
            <person name="Labate C.A."/>
        </authorList>
    </citation>
    <scope>NUCLEOTIDE SEQUENCE</scope>
    <source>
        <strain evidence="1">MF-1</strain>
    </source>
</reference>
<evidence type="ECO:0000313" key="1">
    <source>
        <dbReference type="EMBL" id="MBW0470061.1"/>
    </source>
</evidence>
<protein>
    <submittedName>
        <fullName evidence="1">Uncharacterized protein</fullName>
    </submittedName>
</protein>
<evidence type="ECO:0000313" key="2">
    <source>
        <dbReference type="Proteomes" id="UP000765509"/>
    </source>
</evidence>
<dbReference type="Proteomes" id="UP000765509">
    <property type="component" value="Unassembled WGS sequence"/>
</dbReference>